<comment type="pathway">
    <text evidence="4">Quinol/quinone metabolism; 1,4-dihydroxy-2-naphthoate biosynthesis; 1,4-dihydroxy-2-naphthoate from chorismate: step 4/7.</text>
</comment>
<protein>
    <recommendedName>
        <fullName evidence="4 5">o-succinylbenzoate synthase</fullName>
        <shortName evidence="4">OSB synthase</shortName>
        <shortName evidence="4">OSBS</shortName>
        <ecNumber evidence="4 5">4.2.1.113</ecNumber>
    </recommendedName>
    <alternativeName>
        <fullName evidence="4">4-(2'-carboxyphenyl)-4-oxybutyric acid synthase</fullName>
    </alternativeName>
    <alternativeName>
        <fullName evidence="4">o-succinylbenzoic acid synthase</fullName>
    </alternativeName>
</protein>
<evidence type="ECO:0000313" key="8">
    <source>
        <dbReference type="Proteomes" id="UP001328733"/>
    </source>
</evidence>
<dbReference type="InterPro" id="IPR013342">
    <property type="entry name" value="Mandelate_racemase_C"/>
</dbReference>
<gene>
    <name evidence="4" type="primary">menC</name>
    <name evidence="7" type="ORF">V0288_03530</name>
</gene>
<dbReference type="GO" id="GO:0009234">
    <property type="term" value="P:menaquinone biosynthetic process"/>
    <property type="evidence" value="ECO:0007669"/>
    <property type="project" value="UniProtKB-UniRule"/>
</dbReference>
<dbReference type="SMART" id="SM00922">
    <property type="entry name" value="MR_MLE"/>
    <property type="match status" value="1"/>
</dbReference>
<evidence type="ECO:0000256" key="3">
    <source>
        <dbReference type="ARBA" id="ARBA00023239"/>
    </source>
</evidence>
<keyword evidence="1 4" id="KW-0479">Metal-binding</keyword>
<dbReference type="EC" id="4.2.1.113" evidence="4 5"/>
<dbReference type="Pfam" id="PF21508">
    <property type="entry name" value="MenC_N"/>
    <property type="match status" value="1"/>
</dbReference>
<dbReference type="SFLD" id="SFLDF00009">
    <property type="entry name" value="o-succinylbenzoate_synthase"/>
    <property type="match status" value="1"/>
</dbReference>
<dbReference type="InterPro" id="IPR036849">
    <property type="entry name" value="Enolase-like_C_sf"/>
</dbReference>
<dbReference type="InterPro" id="IPR029017">
    <property type="entry name" value="Enolase-like_N"/>
</dbReference>
<comment type="catalytic activity">
    <reaction evidence="4">
        <text>(1R,6R)-6-hydroxy-2-succinyl-cyclohexa-2,4-diene-1-carboxylate = 2-succinylbenzoate + H2O</text>
        <dbReference type="Rhea" id="RHEA:10196"/>
        <dbReference type="ChEBI" id="CHEBI:15377"/>
        <dbReference type="ChEBI" id="CHEBI:18325"/>
        <dbReference type="ChEBI" id="CHEBI:58689"/>
        <dbReference type="EC" id="4.2.1.113"/>
    </reaction>
</comment>
<dbReference type="InterPro" id="IPR010196">
    <property type="entry name" value="OSB_synthase_MenC1"/>
</dbReference>
<dbReference type="RefSeq" id="WP_332863635.1">
    <property type="nucleotide sequence ID" value="NZ_JBAFSM010000004.1"/>
</dbReference>
<dbReference type="Proteomes" id="UP001328733">
    <property type="component" value="Unassembled WGS sequence"/>
</dbReference>
<dbReference type="SUPFAM" id="SSF51604">
    <property type="entry name" value="Enolase C-terminal domain-like"/>
    <property type="match status" value="1"/>
</dbReference>
<comment type="function">
    <text evidence="4">Converts 2-succinyl-6-hydroxy-2,4-cyclohexadiene-1-carboxylate (SHCHC) to 2-succinylbenzoate (OSB).</text>
</comment>
<organism evidence="7 8">
    <name type="scientific">Pannus brasiliensis CCIBt3594</name>
    <dbReference type="NCBI Taxonomy" id="1427578"/>
    <lineage>
        <taxon>Bacteria</taxon>
        <taxon>Bacillati</taxon>
        <taxon>Cyanobacteriota</taxon>
        <taxon>Cyanophyceae</taxon>
        <taxon>Oscillatoriophycideae</taxon>
        <taxon>Chroococcales</taxon>
        <taxon>Microcystaceae</taxon>
        <taxon>Pannus</taxon>
    </lineage>
</organism>
<evidence type="ECO:0000256" key="4">
    <source>
        <dbReference type="HAMAP-Rule" id="MF_00470"/>
    </source>
</evidence>
<name>A0AAW9QTG4_9CHRO</name>
<evidence type="ECO:0000256" key="1">
    <source>
        <dbReference type="ARBA" id="ARBA00022723"/>
    </source>
</evidence>
<sequence length="320" mass="36061">MYHFSYRVYQRPFRRPLRTHHGWWECREGIILRLAGESGRVGWGEIAPIAWFGSETLEEAVSFCREIGNSIAEAAILSIPDSLPACQFGFESALEDTRSNGALDESSPNYSYLLPNGQEALDTLPEVLKNTSIDTFKWKIGVSPLETESAIAEKLTRQLPDGAKLRLDANGGLTLSDARVWLTLADELSNLEFIEQPLPPRQFGEMLSLGESFRTPIALDESVCNLQQVESCYREGWRGVFVIKPSIMGSIRRFREVWNRYPVDAVFSSALESSIGRRSALRLAVECSRNDRALGFGVGQWFADGIDRETEWLETLWKTS</sequence>
<dbReference type="Gene3D" id="3.20.20.120">
    <property type="entry name" value="Enolase-like C-terminal domain"/>
    <property type="match status" value="1"/>
</dbReference>
<dbReference type="CDD" id="cd03320">
    <property type="entry name" value="OSBS"/>
    <property type="match status" value="1"/>
</dbReference>
<dbReference type="PANTHER" id="PTHR48073">
    <property type="entry name" value="O-SUCCINYLBENZOATE SYNTHASE-RELATED"/>
    <property type="match status" value="1"/>
</dbReference>
<dbReference type="InterPro" id="IPR041338">
    <property type="entry name" value="OSBS_N"/>
</dbReference>
<evidence type="ECO:0000313" key="7">
    <source>
        <dbReference type="EMBL" id="MEG3436179.1"/>
    </source>
</evidence>
<dbReference type="AlphaFoldDB" id="A0AAW9QTG4"/>
<feature type="active site" description="Proton donor" evidence="4">
    <location>
        <position position="139"/>
    </location>
</feature>
<dbReference type="SFLD" id="SFLDG00180">
    <property type="entry name" value="muconate_cycloisomerase"/>
    <property type="match status" value="1"/>
</dbReference>
<keyword evidence="2 4" id="KW-0460">Magnesium</keyword>
<dbReference type="NCBIfam" id="TIGR01927">
    <property type="entry name" value="menC_gam_Gplu"/>
    <property type="match status" value="1"/>
</dbReference>
<evidence type="ECO:0000256" key="5">
    <source>
        <dbReference type="NCBIfam" id="TIGR01927"/>
    </source>
</evidence>
<dbReference type="GO" id="GO:0043748">
    <property type="term" value="F:O-succinylbenzoate synthase activity"/>
    <property type="evidence" value="ECO:0007669"/>
    <property type="project" value="UniProtKB-EC"/>
</dbReference>
<dbReference type="NCBIfam" id="NF002739">
    <property type="entry name" value="PRK02714.1"/>
    <property type="match status" value="1"/>
</dbReference>
<feature type="binding site" evidence="4">
    <location>
        <position position="168"/>
    </location>
    <ligand>
        <name>Mg(2+)</name>
        <dbReference type="ChEBI" id="CHEBI:18420"/>
    </ligand>
</feature>
<feature type="binding site" evidence="4">
    <location>
        <position position="195"/>
    </location>
    <ligand>
        <name>Mg(2+)</name>
        <dbReference type="ChEBI" id="CHEBI:18420"/>
    </ligand>
</feature>
<feature type="binding site" evidence="4">
    <location>
        <position position="220"/>
    </location>
    <ligand>
        <name>Mg(2+)</name>
        <dbReference type="ChEBI" id="CHEBI:18420"/>
    </ligand>
</feature>
<comment type="caution">
    <text evidence="7">The sequence shown here is derived from an EMBL/GenBank/DDBJ whole genome shotgun (WGS) entry which is preliminary data.</text>
</comment>
<dbReference type="Pfam" id="PF13378">
    <property type="entry name" value="MR_MLE_C"/>
    <property type="match status" value="1"/>
</dbReference>
<dbReference type="GO" id="GO:0042372">
    <property type="term" value="P:phylloquinone biosynthetic process"/>
    <property type="evidence" value="ECO:0007669"/>
    <property type="project" value="UniProtKB-UniRule"/>
</dbReference>
<evidence type="ECO:0000259" key="6">
    <source>
        <dbReference type="SMART" id="SM00922"/>
    </source>
</evidence>
<keyword evidence="8" id="KW-1185">Reference proteome</keyword>
<dbReference type="EMBL" id="JBAFSM010000004">
    <property type="protein sequence ID" value="MEG3436179.1"/>
    <property type="molecule type" value="Genomic_DNA"/>
</dbReference>
<feature type="active site" description="Proton acceptor" evidence="4">
    <location>
        <position position="244"/>
    </location>
</feature>
<dbReference type="Gene3D" id="3.30.390.10">
    <property type="entry name" value="Enolase-like, N-terminal domain"/>
    <property type="match status" value="1"/>
</dbReference>
<comment type="pathway">
    <text evidence="4">Cofactor biosynthesis; phylloquinone biosynthesis.</text>
</comment>
<keyword evidence="3 4" id="KW-0456">Lyase</keyword>
<dbReference type="SFLD" id="SFLDS00001">
    <property type="entry name" value="Enolase"/>
    <property type="match status" value="1"/>
</dbReference>
<dbReference type="PANTHER" id="PTHR48073:SF2">
    <property type="entry name" value="O-SUCCINYLBENZOATE SYNTHASE"/>
    <property type="match status" value="1"/>
</dbReference>
<proteinExistence type="inferred from homology"/>
<dbReference type="GO" id="GO:0000287">
    <property type="term" value="F:magnesium ion binding"/>
    <property type="evidence" value="ECO:0007669"/>
    <property type="project" value="UniProtKB-UniRule"/>
</dbReference>
<comment type="cofactor">
    <cofactor evidence="4">
        <name>a divalent metal cation</name>
        <dbReference type="ChEBI" id="CHEBI:60240"/>
    </cofactor>
</comment>
<comment type="similarity">
    <text evidence="4">Belongs to the mandelate racemase/muconate lactonizing enzyme family. MenC type 1 subfamily.</text>
</comment>
<reference evidence="7 8" key="1">
    <citation type="submission" date="2024-01" db="EMBL/GenBank/DDBJ databases">
        <title>Genomic insights into the taxonomy and metabolism of the cyanobacterium Pannus brasiliensis CCIBt3594.</title>
        <authorList>
            <person name="Machado M."/>
            <person name="Botero N.B."/>
            <person name="Andreote A.P.D."/>
            <person name="Feitosa A.M.T."/>
            <person name="Popin R."/>
            <person name="Sivonen K."/>
            <person name="Fiore M.F."/>
        </authorList>
    </citation>
    <scope>NUCLEOTIDE SEQUENCE [LARGE SCALE GENOMIC DNA]</scope>
    <source>
        <strain evidence="7 8">CCIBt3594</strain>
    </source>
</reference>
<evidence type="ECO:0000256" key="2">
    <source>
        <dbReference type="ARBA" id="ARBA00022842"/>
    </source>
</evidence>
<feature type="domain" description="Mandelate racemase/muconate lactonizing enzyme C-terminal" evidence="6">
    <location>
        <begin position="120"/>
        <end position="216"/>
    </location>
</feature>
<accession>A0AAW9QTG4</accession>
<dbReference type="SUPFAM" id="SSF54826">
    <property type="entry name" value="Enolase N-terminal domain-like"/>
    <property type="match status" value="1"/>
</dbReference>
<dbReference type="InterPro" id="IPR029065">
    <property type="entry name" value="Enolase_C-like"/>
</dbReference>
<dbReference type="HAMAP" id="MF_00470">
    <property type="entry name" value="MenC_1"/>
    <property type="match status" value="1"/>
</dbReference>